<feature type="chain" id="PRO_5019759228" evidence="1">
    <location>
        <begin position="28"/>
        <end position="76"/>
    </location>
</feature>
<sequence length="76" mass="8435">MLCTSMVDSMWLTILDALSLILTKSQGEAIVLEILKGYQAFTQSCGVLRAVEPLNSFLASLCKFTIGIPNEVERRR</sequence>
<evidence type="ECO:0000256" key="1">
    <source>
        <dbReference type="SAM" id="SignalP"/>
    </source>
</evidence>
<dbReference type="Proteomes" id="UP000595140">
    <property type="component" value="Unassembled WGS sequence"/>
</dbReference>
<dbReference type="OrthoDB" id="1275330at2759"/>
<protein>
    <submittedName>
        <fullName evidence="2">Uncharacterized protein</fullName>
    </submittedName>
</protein>
<keyword evidence="1" id="KW-0732">Signal</keyword>
<name>A0A484K9C7_9ASTE</name>
<organism evidence="2 3">
    <name type="scientific">Cuscuta campestris</name>
    <dbReference type="NCBI Taxonomy" id="132261"/>
    <lineage>
        <taxon>Eukaryota</taxon>
        <taxon>Viridiplantae</taxon>
        <taxon>Streptophyta</taxon>
        <taxon>Embryophyta</taxon>
        <taxon>Tracheophyta</taxon>
        <taxon>Spermatophyta</taxon>
        <taxon>Magnoliopsida</taxon>
        <taxon>eudicotyledons</taxon>
        <taxon>Gunneridae</taxon>
        <taxon>Pentapetalae</taxon>
        <taxon>asterids</taxon>
        <taxon>lamiids</taxon>
        <taxon>Solanales</taxon>
        <taxon>Convolvulaceae</taxon>
        <taxon>Cuscuteae</taxon>
        <taxon>Cuscuta</taxon>
        <taxon>Cuscuta subgen. Grammica</taxon>
        <taxon>Cuscuta sect. Cleistogrammica</taxon>
    </lineage>
</organism>
<feature type="signal peptide" evidence="1">
    <location>
        <begin position="1"/>
        <end position="27"/>
    </location>
</feature>
<reference evidence="2 3" key="1">
    <citation type="submission" date="2018-04" db="EMBL/GenBank/DDBJ databases">
        <authorList>
            <person name="Vogel A."/>
        </authorList>
    </citation>
    <scope>NUCLEOTIDE SEQUENCE [LARGE SCALE GENOMIC DNA]</scope>
</reference>
<evidence type="ECO:0000313" key="3">
    <source>
        <dbReference type="Proteomes" id="UP000595140"/>
    </source>
</evidence>
<dbReference type="EMBL" id="OOIL02000171">
    <property type="protein sequence ID" value="VFQ61498.1"/>
    <property type="molecule type" value="Genomic_DNA"/>
</dbReference>
<proteinExistence type="predicted"/>
<dbReference type="AlphaFoldDB" id="A0A484K9C7"/>
<keyword evidence="3" id="KW-1185">Reference proteome</keyword>
<accession>A0A484K9C7</accession>
<evidence type="ECO:0000313" key="2">
    <source>
        <dbReference type="EMBL" id="VFQ61498.1"/>
    </source>
</evidence>
<gene>
    <name evidence="2" type="ORF">CCAM_LOCUS3274</name>
</gene>